<dbReference type="Gene3D" id="2.40.10.350">
    <property type="entry name" value="Rod shape-determining protein MreC, domain 2"/>
    <property type="match status" value="1"/>
</dbReference>
<dbReference type="AlphaFoldDB" id="A0A0G0DLT8"/>
<dbReference type="GO" id="GO:0008360">
    <property type="term" value="P:regulation of cell shape"/>
    <property type="evidence" value="ECO:0007669"/>
    <property type="project" value="UniProtKB-KW"/>
</dbReference>
<gene>
    <name evidence="7" type="ORF">UR91_C0001G0015</name>
</gene>
<comment type="caution">
    <text evidence="7">The sequence shown here is derived from an EMBL/GenBank/DDBJ whole genome shotgun (WGS) entry which is preliminary data.</text>
</comment>
<dbReference type="InterPro" id="IPR055342">
    <property type="entry name" value="MreC_beta-barrel_core"/>
</dbReference>
<dbReference type="InterPro" id="IPR042175">
    <property type="entry name" value="Cell/Rod_MreC_2"/>
</dbReference>
<name>A0A0G0DLT8_9BACT</name>
<sequence length="270" mass="30079">MSYLLDKKIQRKKFINIAFFVFIFCILFYFRLSIWNGLSYASQIIFTPVLVLGNSISEKLGNLGYYFISKNSLFLENESLKIKLLENEIKMLNYDALVADDISLKEILGRKDLKTNMVLSAILSKPNQSPYDILVIDAGTNEGLKVGNMVFALGNVPIGRIGEVYTSSSKVILFSTSGEKTQVSIGKKNLPAGRQGIFMEIIGRGGGNFEMVLQRDLMLSKGDQVFLPGIVPHVVGIVETIISDPRDPFQKALLTSPVNVQELKFVEVKL</sequence>
<dbReference type="EMBL" id="LBQZ01000001">
    <property type="protein sequence ID" value="KKP89826.1"/>
    <property type="molecule type" value="Genomic_DNA"/>
</dbReference>
<organism evidence="7 8">
    <name type="scientific">Candidatus Nomurabacteria bacterium GW2011_GWC2_35_8</name>
    <dbReference type="NCBI Taxonomy" id="1618752"/>
    <lineage>
        <taxon>Bacteria</taxon>
        <taxon>Candidatus Nomuraibacteriota</taxon>
    </lineage>
</organism>
<dbReference type="InterPro" id="IPR007221">
    <property type="entry name" value="MreC"/>
</dbReference>
<proteinExistence type="inferred from homology"/>
<accession>A0A0G0DLT8</accession>
<dbReference type="Pfam" id="PF04085">
    <property type="entry name" value="MreC"/>
    <property type="match status" value="1"/>
</dbReference>
<dbReference type="PANTHER" id="PTHR34138">
    <property type="entry name" value="CELL SHAPE-DETERMINING PROTEIN MREC"/>
    <property type="match status" value="1"/>
</dbReference>
<evidence type="ECO:0000256" key="2">
    <source>
        <dbReference type="ARBA" id="ARBA00013855"/>
    </source>
</evidence>
<evidence type="ECO:0000256" key="1">
    <source>
        <dbReference type="ARBA" id="ARBA00009369"/>
    </source>
</evidence>
<feature type="transmembrane region" description="Helical" evidence="5">
    <location>
        <begin position="14"/>
        <end position="32"/>
    </location>
</feature>
<evidence type="ECO:0000256" key="3">
    <source>
        <dbReference type="ARBA" id="ARBA00022960"/>
    </source>
</evidence>
<dbReference type="InterPro" id="IPR042177">
    <property type="entry name" value="Cell/Rod_1"/>
</dbReference>
<keyword evidence="5" id="KW-0472">Membrane</keyword>
<dbReference type="Proteomes" id="UP000034798">
    <property type="component" value="Unassembled WGS sequence"/>
</dbReference>
<dbReference type="PANTHER" id="PTHR34138:SF1">
    <property type="entry name" value="CELL SHAPE-DETERMINING PROTEIN MREC"/>
    <property type="match status" value="1"/>
</dbReference>
<dbReference type="Gene3D" id="2.40.10.340">
    <property type="entry name" value="Rod shape-determining protein MreC, domain 1"/>
    <property type="match status" value="1"/>
</dbReference>
<evidence type="ECO:0000313" key="8">
    <source>
        <dbReference type="Proteomes" id="UP000034798"/>
    </source>
</evidence>
<evidence type="ECO:0000256" key="4">
    <source>
        <dbReference type="ARBA" id="ARBA00032089"/>
    </source>
</evidence>
<keyword evidence="5" id="KW-1133">Transmembrane helix</keyword>
<evidence type="ECO:0000259" key="6">
    <source>
        <dbReference type="Pfam" id="PF04085"/>
    </source>
</evidence>
<keyword evidence="3" id="KW-0133">Cell shape</keyword>
<reference evidence="7 8" key="1">
    <citation type="journal article" date="2015" name="Nature">
        <title>rRNA introns, odd ribosomes, and small enigmatic genomes across a large radiation of phyla.</title>
        <authorList>
            <person name="Brown C.T."/>
            <person name="Hug L.A."/>
            <person name="Thomas B.C."/>
            <person name="Sharon I."/>
            <person name="Castelle C.J."/>
            <person name="Singh A."/>
            <person name="Wilkins M.J."/>
            <person name="Williams K.H."/>
            <person name="Banfield J.F."/>
        </authorList>
    </citation>
    <scope>NUCLEOTIDE SEQUENCE [LARGE SCALE GENOMIC DNA]</scope>
</reference>
<comment type="similarity">
    <text evidence="1">Belongs to the MreC family.</text>
</comment>
<dbReference type="GO" id="GO:0005886">
    <property type="term" value="C:plasma membrane"/>
    <property type="evidence" value="ECO:0007669"/>
    <property type="project" value="TreeGrafter"/>
</dbReference>
<protein>
    <recommendedName>
        <fullName evidence="2">Cell shape-determining protein MreC</fullName>
    </recommendedName>
    <alternativeName>
        <fullName evidence="4">Cell shape protein MreC</fullName>
    </alternativeName>
</protein>
<evidence type="ECO:0000256" key="5">
    <source>
        <dbReference type="SAM" id="Phobius"/>
    </source>
</evidence>
<evidence type="ECO:0000313" key="7">
    <source>
        <dbReference type="EMBL" id="KKP89826.1"/>
    </source>
</evidence>
<feature type="domain" description="Rod shape-determining protein MreC beta-barrel core" evidence="6">
    <location>
        <begin position="124"/>
        <end position="268"/>
    </location>
</feature>
<keyword evidence="5" id="KW-0812">Transmembrane</keyword>